<dbReference type="EMBL" id="MLYV02000453">
    <property type="protein sequence ID" value="PSR94364.1"/>
    <property type="molecule type" value="Genomic_DNA"/>
</dbReference>
<dbReference type="OrthoDB" id="2692137at2759"/>
<accession>A0A2R6PNH2</accession>
<dbReference type="AlphaFoldDB" id="A0A2R6PNH2"/>
<organism evidence="1 2">
    <name type="scientific">Hermanssonia centrifuga</name>
    <dbReference type="NCBI Taxonomy" id="98765"/>
    <lineage>
        <taxon>Eukaryota</taxon>
        <taxon>Fungi</taxon>
        <taxon>Dikarya</taxon>
        <taxon>Basidiomycota</taxon>
        <taxon>Agaricomycotina</taxon>
        <taxon>Agaricomycetes</taxon>
        <taxon>Polyporales</taxon>
        <taxon>Meruliaceae</taxon>
        <taxon>Hermanssonia</taxon>
    </lineage>
</organism>
<reference evidence="1 2" key="1">
    <citation type="submission" date="2018-02" db="EMBL/GenBank/DDBJ databases">
        <title>Genome sequence of the basidiomycete white-rot fungus Phlebia centrifuga.</title>
        <authorList>
            <person name="Granchi Z."/>
            <person name="Peng M."/>
            <person name="de Vries R.P."/>
            <person name="Hilden K."/>
            <person name="Makela M.R."/>
            <person name="Grigoriev I."/>
            <person name="Riley R."/>
        </authorList>
    </citation>
    <scope>NUCLEOTIDE SEQUENCE [LARGE SCALE GENOMIC DNA]</scope>
    <source>
        <strain evidence="1 2">FBCC195</strain>
    </source>
</reference>
<sequence length="611" mass="70333">MDDTPLDRPQKKRWNDVVHTVQSSDVLRYRDGLAGCATPDDKYLVTSPNVDWIPRPVYGIVSVSLRHDGRFGIHDPVLWPQVFVEQSRYAWLCTVMRKPSDVHDSRMPMWLNLSPVNFVPTGNCIVTSLGTLDYRTLDMLRPLVHAMQVRMTALEEQCGRQPELYYIVIAMQEAFDRLDYPSTFRDLLFQFSCVQRYWLLASAWFEWHVHVWRSIPFTEERPPPLSIRTDLMGAITTNPSVVQRLTSVGIPVWFMRLMDTVTQEDIVIDSVLFTEPVDIAEDSGLFGGSAIYTGPVDPPRNKAPKINPGERCKFHDFQSDYAPPSIPVWRDALARVDRARPAPDVADVWPYWFPEPALLVSPTKDDRLLRHFVNWHRARAPWIYVVTHHSMTDGVIRPLTPAQWREYLNTGEKSREDIKVKNTKKADQKRQVAAIFESIFGEGNVVEGQVPSEWFGRAVNLKEGKDRQLMLEMVWELCEMGFWHELLEVDRFLVPSMGRDPDTGEFQRRLMVNNVFPPSRPFHLKQLPTAIDGLAASDLMSRARYLDALRLLLSRWPSVPPSIKSSQSLLNVASVPLLEKVERDMAKFYCQTFYEVSGRAAIIPRRFPISL</sequence>
<dbReference type="Proteomes" id="UP000186601">
    <property type="component" value="Unassembled WGS sequence"/>
</dbReference>
<evidence type="ECO:0000313" key="1">
    <source>
        <dbReference type="EMBL" id="PSR94364.1"/>
    </source>
</evidence>
<name>A0A2R6PNH2_9APHY</name>
<keyword evidence="2" id="KW-1185">Reference proteome</keyword>
<gene>
    <name evidence="1" type="ORF">PHLCEN_2v4465</name>
</gene>
<evidence type="ECO:0000313" key="2">
    <source>
        <dbReference type="Proteomes" id="UP000186601"/>
    </source>
</evidence>
<protein>
    <submittedName>
        <fullName evidence="1">Uncharacterized protein</fullName>
    </submittedName>
</protein>
<proteinExistence type="predicted"/>
<comment type="caution">
    <text evidence="1">The sequence shown here is derived from an EMBL/GenBank/DDBJ whole genome shotgun (WGS) entry which is preliminary data.</text>
</comment>